<sequence length="210" mass="23909">MSEDRRASASPELIRAFDMARLGLSNIEDVPDVTDAWLFVVPDGDVILVVGEGGVKLRVHSQALRNASKVFDAMFGPHWAEGQDLSKENPKEIRLEEDNCDAMWRICCVIHHRNDLLDRPKAKDVLEIAITADKYDLGNALKFASKEWLSFDIDHSESTAFLMVAAFLFQDSHAFHRHVQTLILDHTQSYWDLFRGSEIQELIPFKALCR</sequence>
<dbReference type="InterPro" id="IPR000210">
    <property type="entry name" value="BTB/POZ_dom"/>
</dbReference>
<accession>R8BGL2</accession>
<keyword evidence="3" id="KW-1185">Reference proteome</keyword>
<dbReference type="Gene3D" id="3.30.710.10">
    <property type="entry name" value="Potassium Channel Kv1.1, Chain A"/>
    <property type="match status" value="1"/>
</dbReference>
<dbReference type="SUPFAM" id="SSF54695">
    <property type="entry name" value="POZ domain"/>
    <property type="match status" value="1"/>
</dbReference>
<gene>
    <name evidence="2" type="ORF">UCRPA7_6050</name>
</gene>
<dbReference type="eggNOG" id="ENOG502SMAU">
    <property type="taxonomic scope" value="Eukaryota"/>
</dbReference>
<dbReference type="HOGENOM" id="CLU_054243_5_0_1"/>
<evidence type="ECO:0000259" key="1">
    <source>
        <dbReference type="PROSITE" id="PS50097"/>
    </source>
</evidence>
<organism evidence="2 3">
    <name type="scientific">Phaeoacremonium minimum (strain UCR-PA7)</name>
    <name type="common">Esca disease fungus</name>
    <name type="synonym">Togninia minima</name>
    <dbReference type="NCBI Taxonomy" id="1286976"/>
    <lineage>
        <taxon>Eukaryota</taxon>
        <taxon>Fungi</taxon>
        <taxon>Dikarya</taxon>
        <taxon>Ascomycota</taxon>
        <taxon>Pezizomycotina</taxon>
        <taxon>Sordariomycetes</taxon>
        <taxon>Sordariomycetidae</taxon>
        <taxon>Togniniales</taxon>
        <taxon>Togniniaceae</taxon>
        <taxon>Phaeoacremonium</taxon>
    </lineage>
</organism>
<dbReference type="InterPro" id="IPR011333">
    <property type="entry name" value="SKP1/BTB/POZ_sf"/>
</dbReference>
<dbReference type="EMBL" id="KB933216">
    <property type="protein sequence ID" value="EON98475.1"/>
    <property type="molecule type" value="Genomic_DNA"/>
</dbReference>
<reference evidence="3" key="1">
    <citation type="journal article" date="2013" name="Genome Announc.">
        <title>Draft genome sequence of the ascomycete Phaeoacremonium aleophilum strain UCR-PA7, a causal agent of the esca disease complex in grapevines.</title>
        <authorList>
            <person name="Blanco-Ulate B."/>
            <person name="Rolshausen P."/>
            <person name="Cantu D."/>
        </authorList>
    </citation>
    <scope>NUCLEOTIDE SEQUENCE [LARGE SCALE GENOMIC DNA]</scope>
    <source>
        <strain evidence="3">UCR-PA7</strain>
    </source>
</reference>
<dbReference type="KEGG" id="tmn:UCRPA7_6050"/>
<dbReference type="Proteomes" id="UP000014074">
    <property type="component" value="Unassembled WGS sequence"/>
</dbReference>
<dbReference type="Pfam" id="PF00651">
    <property type="entry name" value="BTB"/>
    <property type="match status" value="1"/>
</dbReference>
<feature type="domain" description="BTB" evidence="1">
    <location>
        <begin position="44"/>
        <end position="75"/>
    </location>
</feature>
<dbReference type="RefSeq" id="XP_007916783.1">
    <property type="nucleotide sequence ID" value="XM_007918592.1"/>
</dbReference>
<name>R8BGL2_PHAM7</name>
<dbReference type="GeneID" id="19326668"/>
<protein>
    <submittedName>
        <fullName evidence="2">Putative btb poz domain-containing protein</fullName>
    </submittedName>
</protein>
<evidence type="ECO:0000313" key="3">
    <source>
        <dbReference type="Proteomes" id="UP000014074"/>
    </source>
</evidence>
<proteinExistence type="predicted"/>
<evidence type="ECO:0000313" key="2">
    <source>
        <dbReference type="EMBL" id="EON98475.1"/>
    </source>
</evidence>
<dbReference type="AlphaFoldDB" id="R8BGL2"/>
<dbReference type="OrthoDB" id="4587411at2759"/>
<dbReference type="PROSITE" id="PS50097">
    <property type="entry name" value="BTB"/>
    <property type="match status" value="1"/>
</dbReference>